<feature type="transmembrane region" description="Helical" evidence="1">
    <location>
        <begin position="187"/>
        <end position="209"/>
    </location>
</feature>
<accession>A0A6G1LDF8</accession>
<keyword evidence="2" id="KW-0732">Signal</keyword>
<dbReference type="Pfam" id="PF10333">
    <property type="entry name" value="Pga1"/>
    <property type="match status" value="1"/>
</dbReference>
<dbReference type="GO" id="GO:0006506">
    <property type="term" value="P:GPI anchor biosynthetic process"/>
    <property type="evidence" value="ECO:0007669"/>
    <property type="project" value="TreeGrafter"/>
</dbReference>
<evidence type="ECO:0000256" key="2">
    <source>
        <dbReference type="SAM" id="SignalP"/>
    </source>
</evidence>
<keyword evidence="4" id="KW-1185">Reference proteome</keyword>
<dbReference type="GO" id="GO:0005789">
    <property type="term" value="C:endoplasmic reticulum membrane"/>
    <property type="evidence" value="ECO:0007669"/>
    <property type="project" value="TreeGrafter"/>
</dbReference>
<feature type="chain" id="PRO_5026260998" description="Protein PBN1" evidence="2">
    <location>
        <begin position="21"/>
        <end position="226"/>
    </location>
</feature>
<keyword evidence="1" id="KW-1133">Transmembrane helix</keyword>
<proteinExistence type="predicted"/>
<feature type="signal peptide" evidence="2">
    <location>
        <begin position="1"/>
        <end position="20"/>
    </location>
</feature>
<name>A0A6G1LDF8_9PEZI</name>
<protein>
    <recommendedName>
        <fullName evidence="5">Protein PBN1</fullName>
    </recommendedName>
</protein>
<keyword evidence="1" id="KW-0812">Transmembrane</keyword>
<sequence>MRILHSLACLLALLVLAAQANTEKAVFIAPPPTVFTEAGLDHLSLQTFSPHHLSRRLSLPVAFPHEAKPRGLDSWYTLEGLTEGQRYEVRICWAATQPTTFNIDTFNITHAFDAPDLITSLAEYSDLQIKEQGVGAGIISRPPSAKDSVLFLRVQGAADYFTTNETLMQHPPPVTVDIILDPYLGNIFPASLVPTAFYLVALAAGGWYLSRIIWKHLVPPAKAHVD</sequence>
<dbReference type="GO" id="GO:0000030">
    <property type="term" value="F:mannosyltransferase activity"/>
    <property type="evidence" value="ECO:0007669"/>
    <property type="project" value="TreeGrafter"/>
</dbReference>
<dbReference type="PANTHER" id="PTHR28022:SF1">
    <property type="entry name" value="GPI MANNOSYLTRANSFERASE 2 SUBUNIT PGA1"/>
    <property type="match status" value="1"/>
</dbReference>
<keyword evidence="1" id="KW-0472">Membrane</keyword>
<dbReference type="InterPro" id="IPR019433">
    <property type="entry name" value="GPI_ManTrfase_II_coact_Pga1"/>
</dbReference>
<organism evidence="3 4">
    <name type="scientific">Teratosphaeria nubilosa</name>
    <dbReference type="NCBI Taxonomy" id="161662"/>
    <lineage>
        <taxon>Eukaryota</taxon>
        <taxon>Fungi</taxon>
        <taxon>Dikarya</taxon>
        <taxon>Ascomycota</taxon>
        <taxon>Pezizomycotina</taxon>
        <taxon>Dothideomycetes</taxon>
        <taxon>Dothideomycetidae</taxon>
        <taxon>Mycosphaerellales</taxon>
        <taxon>Teratosphaeriaceae</taxon>
        <taxon>Teratosphaeria</taxon>
    </lineage>
</organism>
<evidence type="ECO:0000313" key="3">
    <source>
        <dbReference type="EMBL" id="KAF2770886.1"/>
    </source>
</evidence>
<dbReference type="EMBL" id="ML995823">
    <property type="protein sequence ID" value="KAF2770886.1"/>
    <property type="molecule type" value="Genomic_DNA"/>
</dbReference>
<gene>
    <name evidence="3" type="ORF">EJ03DRAFT_269915</name>
</gene>
<dbReference type="Proteomes" id="UP000799436">
    <property type="component" value="Unassembled WGS sequence"/>
</dbReference>
<dbReference type="PANTHER" id="PTHR28022">
    <property type="entry name" value="GPI MANNOSYLTRANSFERASE 2 SUBUNIT PGA1"/>
    <property type="match status" value="1"/>
</dbReference>
<evidence type="ECO:0000313" key="4">
    <source>
        <dbReference type="Proteomes" id="UP000799436"/>
    </source>
</evidence>
<dbReference type="GO" id="GO:0031501">
    <property type="term" value="C:mannosyltransferase complex"/>
    <property type="evidence" value="ECO:0007669"/>
    <property type="project" value="TreeGrafter"/>
</dbReference>
<dbReference type="AlphaFoldDB" id="A0A6G1LDF8"/>
<dbReference type="OrthoDB" id="3360032at2759"/>
<reference evidence="3" key="1">
    <citation type="journal article" date="2020" name="Stud. Mycol.">
        <title>101 Dothideomycetes genomes: a test case for predicting lifestyles and emergence of pathogens.</title>
        <authorList>
            <person name="Haridas S."/>
            <person name="Albert R."/>
            <person name="Binder M."/>
            <person name="Bloem J."/>
            <person name="Labutti K."/>
            <person name="Salamov A."/>
            <person name="Andreopoulos B."/>
            <person name="Baker S."/>
            <person name="Barry K."/>
            <person name="Bills G."/>
            <person name="Bluhm B."/>
            <person name="Cannon C."/>
            <person name="Castanera R."/>
            <person name="Culley D."/>
            <person name="Daum C."/>
            <person name="Ezra D."/>
            <person name="Gonzalez J."/>
            <person name="Henrissat B."/>
            <person name="Kuo A."/>
            <person name="Liang C."/>
            <person name="Lipzen A."/>
            <person name="Lutzoni F."/>
            <person name="Magnuson J."/>
            <person name="Mondo S."/>
            <person name="Nolan M."/>
            <person name="Ohm R."/>
            <person name="Pangilinan J."/>
            <person name="Park H.-J."/>
            <person name="Ramirez L."/>
            <person name="Alfaro M."/>
            <person name="Sun H."/>
            <person name="Tritt A."/>
            <person name="Yoshinaga Y."/>
            <person name="Zwiers L.-H."/>
            <person name="Turgeon B."/>
            <person name="Goodwin S."/>
            <person name="Spatafora J."/>
            <person name="Crous P."/>
            <person name="Grigoriev I."/>
        </authorList>
    </citation>
    <scope>NUCLEOTIDE SEQUENCE</scope>
    <source>
        <strain evidence="3">CBS 116005</strain>
    </source>
</reference>
<evidence type="ECO:0008006" key="5">
    <source>
        <dbReference type="Google" id="ProtNLM"/>
    </source>
</evidence>
<evidence type="ECO:0000256" key="1">
    <source>
        <dbReference type="SAM" id="Phobius"/>
    </source>
</evidence>